<dbReference type="GO" id="GO:0000155">
    <property type="term" value="F:phosphorelay sensor kinase activity"/>
    <property type="evidence" value="ECO:0007669"/>
    <property type="project" value="InterPro"/>
</dbReference>
<feature type="compositionally biased region" description="Polar residues" evidence="12">
    <location>
        <begin position="13"/>
        <end position="23"/>
    </location>
</feature>
<gene>
    <name evidence="16" type="primary">rcsC_6</name>
    <name evidence="16" type="ORF">LMG29542_01526</name>
</gene>
<keyword evidence="6 16" id="KW-0418">Kinase</keyword>
<dbReference type="SUPFAM" id="SSF55874">
    <property type="entry name" value="ATPase domain of HSP90 chaperone/DNA topoisomerase II/histidine kinase"/>
    <property type="match status" value="1"/>
</dbReference>
<evidence type="ECO:0000313" key="17">
    <source>
        <dbReference type="Proteomes" id="UP000494363"/>
    </source>
</evidence>
<accession>A0A6J5DFP3</accession>
<evidence type="ECO:0000256" key="6">
    <source>
        <dbReference type="ARBA" id="ARBA00022777"/>
    </source>
</evidence>
<keyword evidence="4 16" id="KW-0808">Transferase</keyword>
<evidence type="ECO:0000256" key="13">
    <source>
        <dbReference type="SAM" id="Phobius"/>
    </source>
</evidence>
<reference evidence="16 17" key="1">
    <citation type="submission" date="2020-04" db="EMBL/GenBank/DDBJ databases">
        <authorList>
            <person name="De Canck E."/>
        </authorList>
    </citation>
    <scope>NUCLEOTIDE SEQUENCE [LARGE SCALE GENOMIC DNA]</scope>
    <source>
        <strain evidence="16 17">LMG 29542</strain>
    </source>
</reference>
<dbReference type="Proteomes" id="UP000494363">
    <property type="component" value="Unassembled WGS sequence"/>
</dbReference>
<dbReference type="CDD" id="cd16922">
    <property type="entry name" value="HATPase_EvgS-ArcB-TorS-like"/>
    <property type="match status" value="1"/>
</dbReference>
<dbReference type="Gene3D" id="3.30.565.10">
    <property type="entry name" value="Histidine kinase-like ATPase, C-terminal domain"/>
    <property type="match status" value="1"/>
</dbReference>
<comment type="catalytic activity">
    <reaction evidence="1">
        <text>ATP + protein L-histidine = ADP + protein N-phospho-L-histidine.</text>
        <dbReference type="EC" id="2.7.13.3"/>
    </reaction>
</comment>
<dbReference type="Pfam" id="PF02518">
    <property type="entry name" value="HATPase_c"/>
    <property type="match status" value="1"/>
</dbReference>
<dbReference type="InterPro" id="IPR003661">
    <property type="entry name" value="HisK_dim/P_dom"/>
</dbReference>
<dbReference type="GO" id="GO:0005886">
    <property type="term" value="C:plasma membrane"/>
    <property type="evidence" value="ECO:0007669"/>
    <property type="project" value="TreeGrafter"/>
</dbReference>
<dbReference type="Pfam" id="PF00072">
    <property type="entry name" value="Response_reg"/>
    <property type="match status" value="1"/>
</dbReference>
<evidence type="ECO:0000259" key="15">
    <source>
        <dbReference type="PROSITE" id="PS50110"/>
    </source>
</evidence>
<keyword evidence="13" id="KW-1133">Transmembrane helix</keyword>
<dbReference type="FunFam" id="3.30.565.10:FF:000010">
    <property type="entry name" value="Sensor histidine kinase RcsC"/>
    <property type="match status" value="1"/>
</dbReference>
<dbReference type="Gene3D" id="3.40.50.2300">
    <property type="match status" value="1"/>
</dbReference>
<dbReference type="SUPFAM" id="SSF47384">
    <property type="entry name" value="Homodimeric domain of signal transducing histidine kinase"/>
    <property type="match status" value="1"/>
</dbReference>
<dbReference type="InterPro" id="IPR004358">
    <property type="entry name" value="Sig_transdc_His_kin-like_C"/>
</dbReference>
<dbReference type="InterPro" id="IPR005467">
    <property type="entry name" value="His_kinase_dom"/>
</dbReference>
<dbReference type="EC" id="2.7.13.3" evidence="2"/>
<evidence type="ECO:0000256" key="2">
    <source>
        <dbReference type="ARBA" id="ARBA00012438"/>
    </source>
</evidence>
<evidence type="ECO:0000256" key="10">
    <source>
        <dbReference type="ARBA" id="ARBA00070152"/>
    </source>
</evidence>
<dbReference type="InterPro" id="IPR036890">
    <property type="entry name" value="HATPase_C_sf"/>
</dbReference>
<evidence type="ECO:0000256" key="5">
    <source>
        <dbReference type="ARBA" id="ARBA00022729"/>
    </source>
</evidence>
<dbReference type="SUPFAM" id="SSF52172">
    <property type="entry name" value="CheY-like"/>
    <property type="match status" value="1"/>
</dbReference>
<evidence type="ECO:0000256" key="4">
    <source>
        <dbReference type="ARBA" id="ARBA00022679"/>
    </source>
</evidence>
<keyword evidence="17" id="KW-1185">Reference proteome</keyword>
<dbReference type="SMART" id="SM00448">
    <property type="entry name" value="REC"/>
    <property type="match status" value="1"/>
</dbReference>
<dbReference type="PROSITE" id="PS50109">
    <property type="entry name" value="HIS_KIN"/>
    <property type="match status" value="1"/>
</dbReference>
<evidence type="ECO:0000256" key="11">
    <source>
        <dbReference type="PROSITE-ProRule" id="PRU00169"/>
    </source>
</evidence>
<feature type="modified residue" description="4-aspartylphosphate" evidence="11">
    <location>
        <position position="556"/>
    </location>
</feature>
<feature type="region of interest" description="Disordered" evidence="12">
    <location>
        <begin position="1"/>
        <end position="26"/>
    </location>
</feature>
<dbReference type="PRINTS" id="PR00344">
    <property type="entry name" value="BCTRLSENSOR"/>
</dbReference>
<keyword evidence="8" id="KW-0843">Virulence</keyword>
<feature type="domain" description="Histidine kinase" evidence="14">
    <location>
        <begin position="271"/>
        <end position="486"/>
    </location>
</feature>
<keyword evidence="13" id="KW-0812">Transmembrane</keyword>
<feature type="transmembrane region" description="Helical" evidence="13">
    <location>
        <begin position="38"/>
        <end position="60"/>
    </location>
</feature>
<dbReference type="SMART" id="SM00388">
    <property type="entry name" value="HisKA"/>
    <property type="match status" value="1"/>
</dbReference>
<protein>
    <recommendedName>
        <fullName evidence="10">Virulence sensor protein BvgS</fullName>
        <ecNumber evidence="2">2.7.13.3</ecNumber>
    </recommendedName>
</protein>
<evidence type="ECO:0000256" key="8">
    <source>
        <dbReference type="ARBA" id="ARBA00023026"/>
    </source>
</evidence>
<dbReference type="PANTHER" id="PTHR43047:SF72">
    <property type="entry name" value="OSMOSENSING HISTIDINE PROTEIN KINASE SLN1"/>
    <property type="match status" value="1"/>
</dbReference>
<dbReference type="InterPro" id="IPR011006">
    <property type="entry name" value="CheY-like_superfamily"/>
</dbReference>
<sequence length="636" mass="70014">MTGRRSAGWPSVGQPSADRSATPQPGVRRLPHAWRRRLVYALIWLTALAAPTAAIGYLLYSALLNPRVTERAAAYDGFYWDAAQLQIAYARLESQLLQYETGVDGNYAQLRLQYHLLQSKLRVMAGSTRQLAAQAALAEQQQREIQKLTDMLDTLEPTLEALPRDPMRADKIVLELRRHWEELNDLALSRRVSEVADRAALSTDFIAKRRLLFVAGIVLLMLSAAASVQLVVNARRRTKLIRQQRAALDAEHEATRAAREASLAKDAFLGMISHELRTPLHAIVSSIELLGFNFHSDADRKVIRRLETAARQLETQMKDLTDYARLGAGKLELRHEQFDPRELLASVVDESEPAAKARGLAFESSASGVAGLVESDPHRIRQIVTNLVTNAIRYTEKGTVTLRFEQRVDALVVEVGDTGPGVPADQIPLIFKEFTRLDESRARRFDGAGMGLAIVQGLVDLFGGEIAVDSRVGEGTTFTVTIPVKPVELPMAARVAAYAQRRGARPRVLVVDDNELVRESLCEMVEHMGCDGAAVGSADAALEWLATRHCELILLDLQMPDKDGYAFISEFAARDARARSVRVIAVTAYAPEGQLPQTHDAARLFFDCLTKPVRYDVLQAAVQHALSGQGGAAAVA</sequence>
<dbReference type="InterPro" id="IPR036097">
    <property type="entry name" value="HisK_dim/P_sf"/>
</dbReference>
<organism evidence="16 17">
    <name type="scientific">Paraburkholderia humisilvae</name>
    <dbReference type="NCBI Taxonomy" id="627669"/>
    <lineage>
        <taxon>Bacteria</taxon>
        <taxon>Pseudomonadati</taxon>
        <taxon>Pseudomonadota</taxon>
        <taxon>Betaproteobacteria</taxon>
        <taxon>Burkholderiales</taxon>
        <taxon>Burkholderiaceae</taxon>
        <taxon>Paraburkholderia</taxon>
    </lineage>
</organism>
<dbReference type="Pfam" id="PF00512">
    <property type="entry name" value="HisKA"/>
    <property type="match status" value="1"/>
</dbReference>
<dbReference type="SMART" id="SM00387">
    <property type="entry name" value="HATPase_c"/>
    <property type="match status" value="1"/>
</dbReference>
<dbReference type="PROSITE" id="PS50110">
    <property type="entry name" value="RESPONSE_REGULATORY"/>
    <property type="match status" value="1"/>
</dbReference>
<comment type="function">
    <text evidence="9">Member of the two-component regulatory system BvgS/BvgA. Phosphorylates BvgA via a four-step phosphorelay in response to environmental signals.</text>
</comment>
<evidence type="ECO:0000256" key="1">
    <source>
        <dbReference type="ARBA" id="ARBA00000085"/>
    </source>
</evidence>
<keyword evidence="7" id="KW-0902">Two-component regulatory system</keyword>
<dbReference type="GO" id="GO:0009927">
    <property type="term" value="F:histidine phosphotransfer kinase activity"/>
    <property type="evidence" value="ECO:0007669"/>
    <property type="project" value="TreeGrafter"/>
</dbReference>
<proteinExistence type="predicted"/>
<evidence type="ECO:0000256" key="3">
    <source>
        <dbReference type="ARBA" id="ARBA00022553"/>
    </source>
</evidence>
<dbReference type="CDD" id="cd17546">
    <property type="entry name" value="REC_hyHK_CKI1_RcsC-like"/>
    <property type="match status" value="1"/>
</dbReference>
<dbReference type="InterPro" id="IPR001789">
    <property type="entry name" value="Sig_transdc_resp-reg_receiver"/>
</dbReference>
<evidence type="ECO:0000313" key="16">
    <source>
        <dbReference type="EMBL" id="CAB3751686.1"/>
    </source>
</evidence>
<dbReference type="PANTHER" id="PTHR43047">
    <property type="entry name" value="TWO-COMPONENT HISTIDINE PROTEIN KINASE"/>
    <property type="match status" value="1"/>
</dbReference>
<evidence type="ECO:0000259" key="14">
    <source>
        <dbReference type="PROSITE" id="PS50109"/>
    </source>
</evidence>
<dbReference type="AlphaFoldDB" id="A0A6J5DFP3"/>
<name>A0A6J5DFP3_9BURK</name>
<evidence type="ECO:0000256" key="7">
    <source>
        <dbReference type="ARBA" id="ARBA00023012"/>
    </source>
</evidence>
<evidence type="ECO:0000256" key="9">
    <source>
        <dbReference type="ARBA" id="ARBA00058004"/>
    </source>
</evidence>
<keyword evidence="13" id="KW-0472">Membrane</keyword>
<feature type="transmembrane region" description="Helical" evidence="13">
    <location>
        <begin position="211"/>
        <end position="232"/>
    </location>
</feature>
<dbReference type="EMBL" id="CADIKH010000006">
    <property type="protein sequence ID" value="CAB3751686.1"/>
    <property type="molecule type" value="Genomic_DNA"/>
</dbReference>
<dbReference type="CDD" id="cd00082">
    <property type="entry name" value="HisKA"/>
    <property type="match status" value="1"/>
</dbReference>
<keyword evidence="5" id="KW-0732">Signal</keyword>
<keyword evidence="3 11" id="KW-0597">Phosphoprotein</keyword>
<dbReference type="InterPro" id="IPR003594">
    <property type="entry name" value="HATPase_dom"/>
</dbReference>
<evidence type="ECO:0000256" key="12">
    <source>
        <dbReference type="SAM" id="MobiDB-lite"/>
    </source>
</evidence>
<feature type="domain" description="Response regulatory" evidence="15">
    <location>
        <begin position="507"/>
        <end position="626"/>
    </location>
</feature>
<dbReference type="Gene3D" id="1.10.287.130">
    <property type="match status" value="1"/>
</dbReference>